<reference evidence="1 2" key="1">
    <citation type="submission" date="2017-07" db="EMBL/GenBank/DDBJ databases">
        <title>Leptospira spp. isolated from tropical soils.</title>
        <authorList>
            <person name="Thibeaux R."/>
            <person name="Iraola G."/>
            <person name="Ferres I."/>
            <person name="Bierque E."/>
            <person name="Girault D."/>
            <person name="Soupe-Gilbert M.-E."/>
            <person name="Picardeau M."/>
            <person name="Goarant C."/>
        </authorList>
    </citation>
    <scope>NUCLEOTIDE SEQUENCE [LARGE SCALE GENOMIC DNA]</scope>
    <source>
        <strain evidence="1 2">FH2-B-A1</strain>
    </source>
</reference>
<evidence type="ECO:0000313" key="2">
    <source>
        <dbReference type="Proteomes" id="UP000232145"/>
    </source>
</evidence>
<dbReference type="Pfam" id="PF13412">
    <property type="entry name" value="HTH_24"/>
    <property type="match status" value="1"/>
</dbReference>
<protein>
    <submittedName>
        <fullName evidence="1">MarR family EPS-associated transcriptional regulator</fullName>
    </submittedName>
</protein>
<evidence type="ECO:0000313" key="1">
    <source>
        <dbReference type="EMBL" id="PJZ86321.1"/>
    </source>
</evidence>
<name>A0A2N0AQ78_9LEPT</name>
<proteinExistence type="predicted"/>
<dbReference type="Proteomes" id="UP000232145">
    <property type="component" value="Unassembled WGS sequence"/>
</dbReference>
<dbReference type="InterPro" id="IPR036388">
    <property type="entry name" value="WH-like_DNA-bd_sf"/>
</dbReference>
<dbReference type="RefSeq" id="WP_100743203.1">
    <property type="nucleotide sequence ID" value="NZ_NPDW01000001.1"/>
</dbReference>
<dbReference type="EMBL" id="NPDX01000001">
    <property type="protein sequence ID" value="PJZ86321.1"/>
    <property type="molecule type" value="Genomic_DNA"/>
</dbReference>
<dbReference type="Gene3D" id="1.10.10.10">
    <property type="entry name" value="Winged helix-like DNA-binding domain superfamily/Winged helix DNA-binding domain"/>
    <property type="match status" value="1"/>
</dbReference>
<sequence length="114" mass="13201">MKDESQYSDYHLKLLQLLAENPHLSQRDASDVLGLSLGKVNYILKAFLDKGLIKMNNFRNNKNKMAYTYLLTPSGIEEKAKLTLHFYEIKKREYEALKAEIEKLGYSHATNGIY</sequence>
<organism evidence="1 2">
    <name type="scientific">Leptospira harrisiae</name>
    <dbReference type="NCBI Taxonomy" id="2023189"/>
    <lineage>
        <taxon>Bacteria</taxon>
        <taxon>Pseudomonadati</taxon>
        <taxon>Spirochaetota</taxon>
        <taxon>Spirochaetia</taxon>
        <taxon>Leptospirales</taxon>
        <taxon>Leptospiraceae</taxon>
        <taxon>Leptospira</taxon>
    </lineage>
</organism>
<gene>
    <name evidence="1" type="ORF">CH364_09195</name>
</gene>
<accession>A0A2N0AQ78</accession>
<dbReference type="SUPFAM" id="SSF46785">
    <property type="entry name" value="Winged helix' DNA-binding domain"/>
    <property type="match status" value="1"/>
</dbReference>
<dbReference type="NCBIfam" id="TIGR04176">
    <property type="entry name" value="MarR_EPS"/>
    <property type="match status" value="1"/>
</dbReference>
<dbReference type="InterPro" id="IPR036390">
    <property type="entry name" value="WH_DNA-bd_sf"/>
</dbReference>
<comment type="caution">
    <text evidence="1">The sequence shown here is derived from an EMBL/GenBank/DDBJ whole genome shotgun (WGS) entry which is preliminary data.</text>
</comment>
<dbReference type="InterPro" id="IPR026433">
    <property type="entry name" value="MarR_EPS"/>
</dbReference>
<dbReference type="AlphaFoldDB" id="A0A2N0AQ78"/>
<keyword evidence="2" id="KW-1185">Reference proteome</keyword>
<dbReference type="OrthoDB" id="8537236at2"/>